<dbReference type="InterPro" id="IPR014016">
    <property type="entry name" value="UvrD-like_ATP-bd"/>
</dbReference>
<protein>
    <recommendedName>
        <fullName evidence="9">DNA 3'-5' helicase</fullName>
        <ecNumber evidence="9">5.6.2.4</ecNumber>
    </recommendedName>
</protein>
<dbReference type="PROSITE" id="PS51198">
    <property type="entry name" value="UVRD_HELICASE_ATP_BIND"/>
    <property type="match status" value="1"/>
</dbReference>
<keyword evidence="5 11" id="KW-0067">ATP-binding</keyword>
<organism evidence="14 15">
    <name type="scientific">Candidatus Clostridium eludens</name>
    <dbReference type="NCBI Taxonomy" id="3381663"/>
    <lineage>
        <taxon>Bacteria</taxon>
        <taxon>Bacillati</taxon>
        <taxon>Bacillota</taxon>
        <taxon>Clostridia</taxon>
        <taxon>Eubacteriales</taxon>
        <taxon>Clostridiaceae</taxon>
        <taxon>Clostridium</taxon>
    </lineage>
</organism>
<dbReference type="InterPro" id="IPR014017">
    <property type="entry name" value="DNA_helicase_UvrD-like_C"/>
</dbReference>
<gene>
    <name evidence="14" type="ORF">ACJDU8_16390</name>
</gene>
<name>A0ABW8SPM1_9CLOT</name>
<comment type="similarity">
    <text evidence="1">Belongs to the helicase family. UvrD subfamily.</text>
</comment>
<evidence type="ECO:0000259" key="12">
    <source>
        <dbReference type="PROSITE" id="PS51198"/>
    </source>
</evidence>
<dbReference type="GO" id="GO:0004386">
    <property type="term" value="F:helicase activity"/>
    <property type="evidence" value="ECO:0007669"/>
    <property type="project" value="UniProtKB-KW"/>
</dbReference>
<dbReference type="CDD" id="cd17932">
    <property type="entry name" value="DEXQc_UvrD"/>
    <property type="match status" value="1"/>
</dbReference>
<dbReference type="Pfam" id="PF00580">
    <property type="entry name" value="UvrD-helicase"/>
    <property type="match status" value="1"/>
</dbReference>
<evidence type="ECO:0000256" key="5">
    <source>
        <dbReference type="ARBA" id="ARBA00022840"/>
    </source>
</evidence>
<reference evidence="14 15" key="1">
    <citation type="submission" date="2024-11" db="EMBL/GenBank/DDBJ databases">
        <authorList>
            <person name="Heng Y.C."/>
            <person name="Lim A.C.H."/>
            <person name="Lee J.K.Y."/>
            <person name="Kittelmann S."/>
        </authorList>
    </citation>
    <scope>NUCLEOTIDE SEQUENCE [LARGE SCALE GENOMIC DNA]</scope>
    <source>
        <strain evidence="14 15">WILCCON 0269</strain>
    </source>
</reference>
<feature type="domain" description="UvrD-like helicase ATP-binding" evidence="12">
    <location>
        <begin position="3"/>
        <end position="271"/>
    </location>
</feature>
<dbReference type="EC" id="5.6.2.4" evidence="9"/>
<evidence type="ECO:0000256" key="1">
    <source>
        <dbReference type="ARBA" id="ARBA00009922"/>
    </source>
</evidence>
<evidence type="ECO:0000256" key="6">
    <source>
        <dbReference type="ARBA" id="ARBA00023125"/>
    </source>
</evidence>
<keyword evidence="4 11" id="KW-0347">Helicase</keyword>
<dbReference type="InterPro" id="IPR027417">
    <property type="entry name" value="P-loop_NTPase"/>
</dbReference>
<keyword evidence="2 11" id="KW-0547">Nucleotide-binding</keyword>
<dbReference type="PANTHER" id="PTHR11070">
    <property type="entry name" value="UVRD / RECB / PCRA DNA HELICASE FAMILY MEMBER"/>
    <property type="match status" value="1"/>
</dbReference>
<dbReference type="Gene3D" id="3.40.50.300">
    <property type="entry name" value="P-loop containing nucleotide triphosphate hydrolases"/>
    <property type="match status" value="2"/>
</dbReference>
<evidence type="ECO:0000313" key="14">
    <source>
        <dbReference type="EMBL" id="MFL0197124.1"/>
    </source>
</evidence>
<dbReference type="Gene3D" id="1.10.10.160">
    <property type="match status" value="1"/>
</dbReference>
<keyword evidence="3 11" id="KW-0378">Hydrolase</keyword>
<feature type="binding site" evidence="11">
    <location>
        <begin position="24"/>
        <end position="31"/>
    </location>
    <ligand>
        <name>ATP</name>
        <dbReference type="ChEBI" id="CHEBI:30616"/>
    </ligand>
</feature>
<evidence type="ECO:0000256" key="3">
    <source>
        <dbReference type="ARBA" id="ARBA00022801"/>
    </source>
</evidence>
<comment type="catalytic activity">
    <reaction evidence="8">
        <text>Couples ATP hydrolysis with the unwinding of duplex DNA by translocating in the 3'-5' direction.</text>
        <dbReference type="EC" id="5.6.2.4"/>
    </reaction>
</comment>
<keyword evidence="6" id="KW-0238">DNA-binding</keyword>
<dbReference type="PROSITE" id="PS51217">
    <property type="entry name" value="UVRD_HELICASE_CTER"/>
    <property type="match status" value="1"/>
</dbReference>
<evidence type="ECO:0000256" key="7">
    <source>
        <dbReference type="ARBA" id="ARBA00023235"/>
    </source>
</evidence>
<dbReference type="Proteomes" id="UP001623660">
    <property type="component" value="Unassembled WGS sequence"/>
</dbReference>
<dbReference type="EMBL" id="JBJHZX010000025">
    <property type="protein sequence ID" value="MFL0197124.1"/>
    <property type="molecule type" value="Genomic_DNA"/>
</dbReference>
<evidence type="ECO:0000256" key="9">
    <source>
        <dbReference type="ARBA" id="ARBA00034808"/>
    </source>
</evidence>
<keyword evidence="7" id="KW-0413">Isomerase</keyword>
<dbReference type="GO" id="GO:0016787">
    <property type="term" value="F:hydrolase activity"/>
    <property type="evidence" value="ECO:0007669"/>
    <property type="project" value="UniProtKB-KW"/>
</dbReference>
<evidence type="ECO:0000256" key="8">
    <source>
        <dbReference type="ARBA" id="ARBA00034617"/>
    </source>
</evidence>
<dbReference type="Gene3D" id="1.10.486.10">
    <property type="entry name" value="PCRA, domain 4"/>
    <property type="match status" value="1"/>
</dbReference>
<comment type="catalytic activity">
    <reaction evidence="10">
        <text>ATP + H2O = ADP + phosphate + H(+)</text>
        <dbReference type="Rhea" id="RHEA:13065"/>
        <dbReference type="ChEBI" id="CHEBI:15377"/>
        <dbReference type="ChEBI" id="CHEBI:15378"/>
        <dbReference type="ChEBI" id="CHEBI:30616"/>
        <dbReference type="ChEBI" id="CHEBI:43474"/>
        <dbReference type="ChEBI" id="CHEBI:456216"/>
        <dbReference type="EC" id="5.6.2.4"/>
    </reaction>
</comment>
<sequence length="668" mass="78172">MINNLDMNQMEAVHTNFKNVMICAPPGSGKTTVIINRIYYLTNVINIDTKNIVVITFTRASAIDMKCRYLSIIDTNSIPFFGTFHSLFYNILKKYKGKISIVESFKAHNLVRNVLMSYLDSIGDEKVKEVLNDISLLKNTGESIESFNSKIDKQVFINCFREYEDYKLRNDLMDFDDLQLEVKNILETDKNILKYYRDLFKYILVDEFQDCDKLQIDILKLIGRNGSIFAVGDEDQCIYGFRGSDPGCMVNFDEYFSGGKKLFLKINYRSVSNIVKISQRVICNNKNRNSKIIESNKLHRGDINFKIFEREKEQAYYVSNSIKELIEKGKYQYKNIAVLYRTNIESRSLIDNLLKYNIKFKLLDGQYNFYNHFICRDLIAYLKLAVDMCHKGSFIRIVNKPFRYIGKMNIEKVRNNGIRENCFEILKNIEGIPIFQIKAIDRLQGNIKKLNKMKAEKRIEFILDKLEYMDYLHMYCKKLNTDMEEFKHIIHEFKEACEDFSSIDLFLEHIKNTEESLNKNLDEENAVILSTIHGVKGMEFENVFIINCSEGLIPHSNSILNNLEEERRLFYVGITRAIDNLYLCFSRTIKGKAVEVSRFIRECNLQSSEDFQPEFSLKVGDCVAHKVFGQGKITGKKNEYINVLFLDNIERRFYNSVFYSGQLSIEKK</sequence>
<dbReference type="InterPro" id="IPR013986">
    <property type="entry name" value="DExx_box_DNA_helicase_dom_sf"/>
</dbReference>
<dbReference type="PANTHER" id="PTHR11070:SF2">
    <property type="entry name" value="ATP-DEPENDENT DNA HELICASE SRS2"/>
    <property type="match status" value="1"/>
</dbReference>
<feature type="domain" description="UvrD-like helicase C-terminal" evidence="13">
    <location>
        <begin position="272"/>
        <end position="537"/>
    </location>
</feature>
<accession>A0ABW8SPM1</accession>
<proteinExistence type="inferred from homology"/>
<evidence type="ECO:0000256" key="2">
    <source>
        <dbReference type="ARBA" id="ARBA00022741"/>
    </source>
</evidence>
<dbReference type="InterPro" id="IPR000212">
    <property type="entry name" value="DNA_helicase_UvrD/REP"/>
</dbReference>
<dbReference type="RefSeq" id="WP_406793228.1">
    <property type="nucleotide sequence ID" value="NZ_JBJHZX010000025.1"/>
</dbReference>
<evidence type="ECO:0000256" key="4">
    <source>
        <dbReference type="ARBA" id="ARBA00022806"/>
    </source>
</evidence>
<evidence type="ECO:0000256" key="10">
    <source>
        <dbReference type="ARBA" id="ARBA00048988"/>
    </source>
</evidence>
<keyword evidence="15" id="KW-1185">Reference proteome</keyword>
<dbReference type="SUPFAM" id="SSF52540">
    <property type="entry name" value="P-loop containing nucleoside triphosphate hydrolases"/>
    <property type="match status" value="1"/>
</dbReference>
<evidence type="ECO:0000313" key="15">
    <source>
        <dbReference type="Proteomes" id="UP001623660"/>
    </source>
</evidence>
<dbReference type="Pfam" id="PF13361">
    <property type="entry name" value="UvrD_C"/>
    <property type="match status" value="1"/>
</dbReference>
<comment type="caution">
    <text evidence="14">The sequence shown here is derived from an EMBL/GenBank/DDBJ whole genome shotgun (WGS) entry which is preliminary data.</text>
</comment>
<evidence type="ECO:0000259" key="13">
    <source>
        <dbReference type="PROSITE" id="PS51217"/>
    </source>
</evidence>
<evidence type="ECO:0000256" key="11">
    <source>
        <dbReference type="PROSITE-ProRule" id="PRU00560"/>
    </source>
</evidence>